<organism evidence="11 12">
    <name type="scientific">Monopterus albus</name>
    <name type="common">Swamp eel</name>
    <dbReference type="NCBI Taxonomy" id="43700"/>
    <lineage>
        <taxon>Eukaryota</taxon>
        <taxon>Metazoa</taxon>
        <taxon>Chordata</taxon>
        <taxon>Craniata</taxon>
        <taxon>Vertebrata</taxon>
        <taxon>Euteleostomi</taxon>
        <taxon>Actinopterygii</taxon>
        <taxon>Neopterygii</taxon>
        <taxon>Teleostei</taxon>
        <taxon>Neoteleostei</taxon>
        <taxon>Acanthomorphata</taxon>
        <taxon>Anabantaria</taxon>
        <taxon>Synbranchiformes</taxon>
        <taxon>Synbranchidae</taxon>
        <taxon>Monopterus</taxon>
    </lineage>
</organism>
<evidence type="ECO:0000256" key="2">
    <source>
        <dbReference type="ARBA" id="ARBA00022723"/>
    </source>
</evidence>
<dbReference type="Gene3D" id="4.10.60.10">
    <property type="entry name" value="Zinc finger, CCHC-type"/>
    <property type="match status" value="2"/>
</dbReference>
<comment type="subcellular location">
    <subcellularLocation>
        <location evidence="1">Nucleus</location>
    </subcellularLocation>
</comment>
<evidence type="ECO:0000256" key="8">
    <source>
        <dbReference type="ARBA" id="ARBA00043023"/>
    </source>
</evidence>
<dbReference type="GO" id="GO:0008270">
    <property type="term" value="F:zinc ion binding"/>
    <property type="evidence" value="ECO:0007669"/>
    <property type="project" value="UniProtKB-KW"/>
</dbReference>
<keyword evidence="6" id="KW-0539">Nucleus</keyword>
<dbReference type="Ensembl" id="ENSMALT00000010547.1">
    <property type="protein sequence ID" value="ENSMALP00000010326.1"/>
    <property type="gene ID" value="ENSMALG00000007358.1"/>
</dbReference>
<dbReference type="GO" id="GO:0031499">
    <property type="term" value="C:TRAMP complex"/>
    <property type="evidence" value="ECO:0007669"/>
    <property type="project" value="TreeGrafter"/>
</dbReference>
<keyword evidence="4 9" id="KW-0863">Zinc-finger</keyword>
<evidence type="ECO:0000259" key="10">
    <source>
        <dbReference type="PROSITE" id="PS50158"/>
    </source>
</evidence>
<dbReference type="GO" id="GO:0071038">
    <property type="term" value="P:TRAMP-dependent tRNA surveillance pathway"/>
    <property type="evidence" value="ECO:0007669"/>
    <property type="project" value="TreeGrafter"/>
</dbReference>
<dbReference type="PANTHER" id="PTHR46543:SF1">
    <property type="entry name" value="ZINC FINGER CCHC DOMAIN-CONTAINING PROTEIN 7"/>
    <property type="match status" value="1"/>
</dbReference>
<protein>
    <recommendedName>
        <fullName evidence="7">Zinc finger CCHC domain-containing protein 7</fullName>
    </recommendedName>
    <alternativeName>
        <fullName evidence="8">TRAMP-like complex RNA-binding factor ZCCHC7</fullName>
    </alternativeName>
</protein>
<dbReference type="GO" id="GO:0003723">
    <property type="term" value="F:RNA binding"/>
    <property type="evidence" value="ECO:0007669"/>
    <property type="project" value="TreeGrafter"/>
</dbReference>
<keyword evidence="3" id="KW-0677">Repeat</keyword>
<evidence type="ECO:0000256" key="1">
    <source>
        <dbReference type="ARBA" id="ARBA00004123"/>
    </source>
</evidence>
<name>A0A3Q3QDQ2_MONAL</name>
<feature type="domain" description="CCHC-type" evidence="10">
    <location>
        <begin position="36"/>
        <end position="51"/>
    </location>
</feature>
<keyword evidence="2" id="KW-0479">Metal-binding</keyword>
<keyword evidence="5" id="KW-0862">Zinc</keyword>
<evidence type="ECO:0000256" key="5">
    <source>
        <dbReference type="ARBA" id="ARBA00022833"/>
    </source>
</evidence>
<reference evidence="11" key="2">
    <citation type="submission" date="2025-09" db="UniProtKB">
        <authorList>
            <consortium name="Ensembl"/>
        </authorList>
    </citation>
    <scope>IDENTIFICATION</scope>
</reference>
<dbReference type="PANTHER" id="PTHR46543">
    <property type="entry name" value="ZINC FINGER CCHC DOMAIN-CONTAINING PROTEIN 7"/>
    <property type="match status" value="1"/>
</dbReference>
<dbReference type="InterPro" id="IPR036875">
    <property type="entry name" value="Znf_CCHC_sf"/>
</dbReference>
<proteinExistence type="predicted"/>
<dbReference type="GO" id="GO:0071036">
    <property type="term" value="P:nuclear polyadenylation-dependent snoRNA catabolic process"/>
    <property type="evidence" value="ECO:0007669"/>
    <property type="project" value="TreeGrafter"/>
</dbReference>
<dbReference type="Proteomes" id="UP000261600">
    <property type="component" value="Unplaced"/>
</dbReference>
<evidence type="ECO:0000256" key="9">
    <source>
        <dbReference type="PROSITE-ProRule" id="PRU00047"/>
    </source>
</evidence>
<dbReference type="AlphaFoldDB" id="A0A3Q3QDQ2"/>
<evidence type="ECO:0000313" key="12">
    <source>
        <dbReference type="Proteomes" id="UP000261600"/>
    </source>
</evidence>
<keyword evidence="12" id="KW-1185">Reference proteome</keyword>
<dbReference type="SMART" id="SM00343">
    <property type="entry name" value="ZnF_C2HC"/>
    <property type="match status" value="3"/>
</dbReference>
<dbReference type="InterPro" id="IPR001878">
    <property type="entry name" value="Znf_CCHC"/>
</dbReference>
<dbReference type="Pfam" id="PF00098">
    <property type="entry name" value="zf-CCHC"/>
    <property type="match status" value="2"/>
</dbReference>
<reference evidence="11" key="1">
    <citation type="submission" date="2025-08" db="UniProtKB">
        <authorList>
            <consortium name="Ensembl"/>
        </authorList>
    </citation>
    <scope>IDENTIFICATION</scope>
</reference>
<dbReference type="SUPFAM" id="SSF57756">
    <property type="entry name" value="Retrovirus zinc finger-like domains"/>
    <property type="match status" value="2"/>
</dbReference>
<evidence type="ECO:0000313" key="11">
    <source>
        <dbReference type="Ensembl" id="ENSMALP00000010326.1"/>
    </source>
</evidence>
<dbReference type="STRING" id="43700.ENSMALP00000010326"/>
<dbReference type="GO" id="GO:0071037">
    <property type="term" value="P:nuclear polyadenylation-dependent snRNA catabolic process"/>
    <property type="evidence" value="ECO:0007669"/>
    <property type="project" value="TreeGrafter"/>
</dbReference>
<evidence type="ECO:0000256" key="6">
    <source>
        <dbReference type="ARBA" id="ARBA00023242"/>
    </source>
</evidence>
<dbReference type="GO" id="GO:0071031">
    <property type="term" value="P:nuclear mRNA surveillance of mRNA 3'-end processing"/>
    <property type="evidence" value="ECO:0007669"/>
    <property type="project" value="TreeGrafter"/>
</dbReference>
<dbReference type="InterPro" id="IPR051644">
    <property type="entry name" value="TRAMP_AT-DNA-binding"/>
</dbReference>
<evidence type="ECO:0000256" key="3">
    <source>
        <dbReference type="ARBA" id="ARBA00022737"/>
    </source>
</evidence>
<dbReference type="PROSITE" id="PS50158">
    <property type="entry name" value="ZF_CCHC"/>
    <property type="match status" value="2"/>
</dbReference>
<feature type="domain" description="CCHC-type" evidence="10">
    <location>
        <begin position="68"/>
        <end position="83"/>
    </location>
</feature>
<evidence type="ECO:0000256" key="7">
    <source>
        <dbReference type="ARBA" id="ARBA00041190"/>
    </source>
</evidence>
<dbReference type="GO" id="GO:0071035">
    <property type="term" value="P:nuclear polyadenylation-dependent rRNA catabolic process"/>
    <property type="evidence" value="ECO:0007669"/>
    <property type="project" value="TreeGrafter"/>
</dbReference>
<evidence type="ECO:0000256" key="4">
    <source>
        <dbReference type="ARBA" id="ARBA00022771"/>
    </source>
</evidence>
<accession>A0A3Q3QDQ2</accession>
<sequence length="130" mass="14439">VEFLPVYNCGGEGHRGARKAVQHLSNRYYTDKNVHCRNCNKIGHLSKNCPEPKVSSTQCTAACTLSPCFLCGTTGHLAIECPNKHCNNCGLPGHLYGSCSERAYWQKQCHRCGMTGHFYDVSIALCFLRL</sequence>
<dbReference type="GO" id="GO:0071039">
    <property type="term" value="P:nuclear polyadenylation-dependent CUT catabolic process"/>
    <property type="evidence" value="ECO:0007669"/>
    <property type="project" value="TreeGrafter"/>
</dbReference>